<dbReference type="Proteomes" id="UP000197007">
    <property type="component" value="Chromosome"/>
</dbReference>
<evidence type="ECO:0000313" key="1">
    <source>
        <dbReference type="EMBL" id="ASF43931.1"/>
    </source>
</evidence>
<dbReference type="EMBL" id="CP022022">
    <property type="protein sequence ID" value="ASF43931.1"/>
    <property type="molecule type" value="Genomic_DNA"/>
</dbReference>
<gene>
    <name evidence="1" type="ORF">CBG49_13025</name>
</gene>
<protein>
    <submittedName>
        <fullName evidence="1">Uncharacterized protein</fullName>
    </submittedName>
</protein>
<proteinExistence type="predicted"/>
<name>A0A1Z4BRJ7_9FLAO</name>
<dbReference type="RefSeq" id="WP_088594808.1">
    <property type="nucleotide sequence ID" value="NZ_CP022022.1"/>
</dbReference>
<keyword evidence="2" id="KW-1185">Reference proteome</keyword>
<evidence type="ECO:0000313" key="2">
    <source>
        <dbReference type="Proteomes" id="UP000197007"/>
    </source>
</evidence>
<sequence length="292" mass="33846">MKCTLLLLVFSTIVLNHCNSQSPASTAVKEPEVITIPFSDDISLQWDVASQQLLQNTNYQRYQEDSKAITLLLNSITDTTNLKVMVCSKEKPLRKGDVAFLYLQKTLNIPLFQCFYIQFDVFEKKCTYPSNLLNYVEEYRTEVQQKLRTYLGKSLSNPKIGVQATLNYTDTNRDYAEAVIVNYSGKPIEINTYYVFHFGLQYEDENGEVKDIQGCLPPSIPPANLDDCKITLQKGEKYNLVYYIIDKMINCQDIIDFDKPVVKIRASIRYKYPNDKKYNVAYTNWITYEKRP</sequence>
<accession>A0A1Z4BRJ7</accession>
<dbReference type="AlphaFoldDB" id="A0A1Z4BRJ7"/>
<organism evidence="1 2">
    <name type="scientific">Capnocytophaga endodontalis</name>
    <dbReference type="NCBI Taxonomy" id="2708117"/>
    <lineage>
        <taxon>Bacteria</taxon>
        <taxon>Pseudomonadati</taxon>
        <taxon>Bacteroidota</taxon>
        <taxon>Flavobacteriia</taxon>
        <taxon>Flavobacteriales</taxon>
        <taxon>Flavobacteriaceae</taxon>
        <taxon>Capnocytophaga</taxon>
    </lineage>
</organism>
<reference evidence="2" key="1">
    <citation type="submission" date="2017-06" db="EMBL/GenBank/DDBJ databases">
        <title>Complete genome sequence of Capnocytophaga sp. KCOM 1579 (=ChDC OS43) isolated from a human refractory periapical abscess lesion.</title>
        <authorList>
            <person name="Kook J.-K."/>
            <person name="Park S.-N."/>
            <person name="Lim Y.K."/>
            <person name="Roh H."/>
        </authorList>
    </citation>
    <scope>NUCLEOTIDE SEQUENCE [LARGE SCALE GENOMIC DNA]</scope>
    <source>
        <strain evidence="2">ChDC OS43</strain>
    </source>
</reference>
<dbReference type="KEGG" id="capn:CBG49_13025"/>